<accession>F9X303</accession>
<dbReference type="HOGENOM" id="CLU_2742002_0_0_1"/>
<name>F9X303_ZYMTI</name>
<evidence type="ECO:0000313" key="2">
    <source>
        <dbReference type="Proteomes" id="UP000008062"/>
    </source>
</evidence>
<dbReference type="EMBL" id="CM001197">
    <property type="protein sequence ID" value="EGP90430.1"/>
    <property type="molecule type" value="Genomic_DNA"/>
</dbReference>
<organism evidence="1 2">
    <name type="scientific">Zymoseptoria tritici (strain CBS 115943 / IPO323)</name>
    <name type="common">Speckled leaf blotch fungus</name>
    <name type="synonym">Septoria tritici</name>
    <dbReference type="NCBI Taxonomy" id="336722"/>
    <lineage>
        <taxon>Eukaryota</taxon>
        <taxon>Fungi</taxon>
        <taxon>Dikarya</taxon>
        <taxon>Ascomycota</taxon>
        <taxon>Pezizomycotina</taxon>
        <taxon>Dothideomycetes</taxon>
        <taxon>Dothideomycetidae</taxon>
        <taxon>Mycosphaerellales</taxon>
        <taxon>Mycosphaerellaceae</taxon>
        <taxon>Zymoseptoria</taxon>
    </lineage>
</organism>
<protein>
    <submittedName>
        <fullName evidence="1">Uncharacterized protein</fullName>
    </submittedName>
</protein>
<gene>
    <name evidence="1" type="ORF">MYCGRDRAFT_103332</name>
</gene>
<dbReference type="InParanoid" id="F9X303"/>
<dbReference type="RefSeq" id="XP_003855454.1">
    <property type="nucleotide sequence ID" value="XM_003855406.1"/>
</dbReference>
<keyword evidence="2" id="KW-1185">Reference proteome</keyword>
<dbReference type="KEGG" id="ztr:MYCGRDRAFT_103332"/>
<proteinExistence type="predicted"/>
<dbReference type="Proteomes" id="UP000008062">
    <property type="component" value="Chromosome 2"/>
</dbReference>
<dbReference type="GeneID" id="13403394"/>
<dbReference type="AlphaFoldDB" id="F9X303"/>
<sequence length="71" mass="7896">MIVKVLVVGARRIHVVVVERAQIMRPVSRARGSQHGRVPAWEVRVGVEIVCEGREIQLSIEVVEFVPLTGV</sequence>
<reference evidence="1 2" key="1">
    <citation type="journal article" date="2011" name="PLoS Genet.">
        <title>Finished genome of the fungal wheat pathogen Mycosphaerella graminicola reveals dispensome structure, chromosome plasticity, and stealth pathogenesis.</title>
        <authorList>
            <person name="Goodwin S.B."/>
            <person name="Ben M'barek S."/>
            <person name="Dhillon B."/>
            <person name="Wittenberg A.H.J."/>
            <person name="Crane C.F."/>
            <person name="Hane J.K."/>
            <person name="Foster A.J."/>
            <person name="Van der Lee T.A.J."/>
            <person name="Grimwood J."/>
            <person name="Aerts A."/>
            <person name="Antoniw J."/>
            <person name="Bailey A."/>
            <person name="Bluhm B."/>
            <person name="Bowler J."/>
            <person name="Bristow J."/>
            <person name="van der Burgt A."/>
            <person name="Canto-Canche B."/>
            <person name="Churchill A.C.L."/>
            <person name="Conde-Ferraez L."/>
            <person name="Cools H.J."/>
            <person name="Coutinho P.M."/>
            <person name="Csukai M."/>
            <person name="Dehal P."/>
            <person name="De Wit P."/>
            <person name="Donzelli B."/>
            <person name="van de Geest H.C."/>
            <person name="van Ham R.C.H.J."/>
            <person name="Hammond-Kosack K.E."/>
            <person name="Henrissat B."/>
            <person name="Kilian A."/>
            <person name="Kobayashi A.K."/>
            <person name="Koopmann E."/>
            <person name="Kourmpetis Y."/>
            <person name="Kuzniar A."/>
            <person name="Lindquist E."/>
            <person name="Lombard V."/>
            <person name="Maliepaard C."/>
            <person name="Martins N."/>
            <person name="Mehrabi R."/>
            <person name="Nap J.P.H."/>
            <person name="Ponomarenko A."/>
            <person name="Rudd J.J."/>
            <person name="Salamov A."/>
            <person name="Schmutz J."/>
            <person name="Schouten H.J."/>
            <person name="Shapiro H."/>
            <person name="Stergiopoulos I."/>
            <person name="Torriani S.F.F."/>
            <person name="Tu H."/>
            <person name="de Vries R.P."/>
            <person name="Waalwijk C."/>
            <person name="Ware S.B."/>
            <person name="Wiebenga A."/>
            <person name="Zwiers L.-H."/>
            <person name="Oliver R.P."/>
            <person name="Grigoriev I.V."/>
            <person name="Kema G.H.J."/>
        </authorList>
    </citation>
    <scope>NUCLEOTIDE SEQUENCE [LARGE SCALE GENOMIC DNA]</scope>
    <source>
        <strain evidence="2">CBS 115943 / IPO323</strain>
    </source>
</reference>
<evidence type="ECO:0000313" key="1">
    <source>
        <dbReference type="EMBL" id="EGP90430.1"/>
    </source>
</evidence>